<accession>A0AAT9IHS4</accession>
<feature type="binding site" evidence="12">
    <location>
        <position position="194"/>
    </location>
    <ligand>
        <name>[4Fe-4S] cluster</name>
        <dbReference type="ChEBI" id="CHEBI:49883"/>
    </ligand>
</feature>
<evidence type="ECO:0000259" key="13">
    <source>
        <dbReference type="SMART" id="SM00478"/>
    </source>
</evidence>
<feature type="binding site" evidence="12">
    <location>
        <position position="197"/>
    </location>
    <ligand>
        <name>[4Fe-4S] cluster</name>
        <dbReference type="ChEBI" id="CHEBI:49883"/>
    </ligand>
</feature>
<comment type="cofactor">
    <cofactor evidence="12">
        <name>[4Fe-4S] cluster</name>
        <dbReference type="ChEBI" id="CHEBI:49883"/>
    </cofactor>
    <text evidence="12">Binds 1 [4Fe-4S] cluster.</text>
</comment>
<dbReference type="InterPro" id="IPR003265">
    <property type="entry name" value="HhH-GPD_domain"/>
</dbReference>
<dbReference type="GO" id="GO:0019104">
    <property type="term" value="F:DNA N-glycosylase activity"/>
    <property type="evidence" value="ECO:0007669"/>
    <property type="project" value="UniProtKB-UniRule"/>
</dbReference>
<dbReference type="GO" id="GO:0051539">
    <property type="term" value="F:4 iron, 4 sulfur cluster binding"/>
    <property type="evidence" value="ECO:0007669"/>
    <property type="project" value="UniProtKB-UniRule"/>
</dbReference>
<dbReference type="EMBL" id="OZ060371">
    <property type="protein sequence ID" value="CAL4042366.1"/>
    <property type="molecule type" value="Genomic_DNA"/>
</dbReference>
<evidence type="ECO:0000256" key="1">
    <source>
        <dbReference type="ARBA" id="ARBA00008343"/>
    </source>
</evidence>
<keyword evidence="11 12" id="KW-0326">Glycosidase</keyword>
<evidence type="ECO:0000256" key="6">
    <source>
        <dbReference type="ARBA" id="ARBA00023004"/>
    </source>
</evidence>
<dbReference type="Gene3D" id="1.10.1670.10">
    <property type="entry name" value="Helix-hairpin-Helix base-excision DNA repair enzymes (C-terminal)"/>
    <property type="match status" value="1"/>
</dbReference>
<evidence type="ECO:0000313" key="14">
    <source>
        <dbReference type="EMBL" id="CAL4042366.1"/>
    </source>
</evidence>
<dbReference type="FunFam" id="1.10.340.30:FF:000001">
    <property type="entry name" value="Endonuclease III"/>
    <property type="match status" value="1"/>
</dbReference>
<keyword evidence="9 12" id="KW-0234">DNA repair</keyword>
<evidence type="ECO:0000256" key="2">
    <source>
        <dbReference type="ARBA" id="ARBA00022485"/>
    </source>
</evidence>
<feature type="binding site" evidence="12">
    <location>
        <position position="203"/>
    </location>
    <ligand>
        <name>[4Fe-4S] cluster</name>
        <dbReference type="ChEBI" id="CHEBI:49883"/>
    </ligand>
</feature>
<keyword evidence="8 12" id="KW-0238">DNA-binding</keyword>
<dbReference type="EC" id="4.2.99.18" evidence="12"/>
<evidence type="ECO:0000256" key="10">
    <source>
        <dbReference type="ARBA" id="ARBA00023239"/>
    </source>
</evidence>
<dbReference type="NCBIfam" id="TIGR01083">
    <property type="entry name" value="nth"/>
    <property type="match status" value="1"/>
</dbReference>
<reference evidence="14" key="1">
    <citation type="submission" date="2024-06" db="EMBL/GenBank/DDBJ databases">
        <authorList>
            <person name="Manzano-Marin A."/>
            <person name="Manzano-Marin A."/>
            <person name="Alejandro Manzano Marin A."/>
        </authorList>
    </citation>
    <scope>NUCLEOTIDE SEQUENCE</scope>
    <source>
        <strain evidence="14">Ancorni-2928</strain>
    </source>
</reference>
<evidence type="ECO:0000256" key="7">
    <source>
        <dbReference type="ARBA" id="ARBA00023014"/>
    </source>
</evidence>
<dbReference type="GO" id="GO:0140078">
    <property type="term" value="F:class I DNA-(apurinic or apyrimidinic site) endonuclease activity"/>
    <property type="evidence" value="ECO:0007669"/>
    <property type="project" value="UniProtKB-EC"/>
</dbReference>
<dbReference type="RefSeq" id="WP_367681071.1">
    <property type="nucleotide sequence ID" value="NZ_OZ060371.1"/>
</dbReference>
<dbReference type="Pfam" id="PF00730">
    <property type="entry name" value="HhH-GPD"/>
    <property type="match status" value="1"/>
</dbReference>
<dbReference type="SMART" id="SM00478">
    <property type="entry name" value="ENDO3c"/>
    <property type="match status" value="1"/>
</dbReference>
<keyword evidence="2 12" id="KW-0004">4Fe-4S</keyword>
<keyword evidence="3 12" id="KW-0479">Metal-binding</keyword>
<comment type="catalytic activity">
    <reaction evidence="12">
        <text>2'-deoxyribonucleotide-(2'-deoxyribose 5'-phosphate)-2'-deoxyribonucleotide-DNA = a 3'-end 2'-deoxyribonucleotide-(2,3-dehydro-2,3-deoxyribose 5'-phosphate)-DNA + a 5'-end 5'-phospho-2'-deoxyribonucleoside-DNA + H(+)</text>
        <dbReference type="Rhea" id="RHEA:66592"/>
        <dbReference type="Rhea" id="RHEA-COMP:13180"/>
        <dbReference type="Rhea" id="RHEA-COMP:16897"/>
        <dbReference type="Rhea" id="RHEA-COMP:17067"/>
        <dbReference type="ChEBI" id="CHEBI:15378"/>
        <dbReference type="ChEBI" id="CHEBI:136412"/>
        <dbReference type="ChEBI" id="CHEBI:157695"/>
        <dbReference type="ChEBI" id="CHEBI:167181"/>
        <dbReference type="EC" id="4.2.99.18"/>
    </reaction>
</comment>
<keyword evidence="10 12" id="KW-0456">Lyase</keyword>
<dbReference type="PIRSF" id="PIRSF001435">
    <property type="entry name" value="Nth"/>
    <property type="match status" value="1"/>
</dbReference>
<keyword evidence="7 12" id="KW-0411">Iron-sulfur</keyword>
<keyword evidence="14" id="KW-0255">Endonuclease</keyword>
<keyword evidence="6 12" id="KW-0408">Iron</keyword>
<dbReference type="GO" id="GO:0003677">
    <property type="term" value="F:DNA binding"/>
    <property type="evidence" value="ECO:0007669"/>
    <property type="project" value="UniProtKB-UniRule"/>
</dbReference>
<evidence type="ECO:0000256" key="12">
    <source>
        <dbReference type="HAMAP-Rule" id="MF_00942"/>
    </source>
</evidence>
<comment type="function">
    <text evidence="12">DNA repair enzyme that has both DNA N-glycosylase activity and AP-lyase activity. The DNA N-glycosylase activity releases various damaged pyrimidines from DNA by cleaving the N-glycosidic bond, leaving an AP (apurinic/apyrimidinic) site. The AP-lyase activity cleaves the phosphodiester bond 3' to the AP site by a beta-elimination, leaving a 3'-terminal unsaturated sugar and a product with a terminal 5'-phosphate.</text>
</comment>
<dbReference type="GO" id="GO:0006285">
    <property type="term" value="P:base-excision repair, AP site formation"/>
    <property type="evidence" value="ECO:0007669"/>
    <property type="project" value="TreeGrafter"/>
</dbReference>
<name>A0AAT9IHS4_9GAMM</name>
<dbReference type="CDD" id="cd00056">
    <property type="entry name" value="ENDO3c"/>
    <property type="match status" value="1"/>
</dbReference>
<evidence type="ECO:0000256" key="9">
    <source>
        <dbReference type="ARBA" id="ARBA00023204"/>
    </source>
</evidence>
<keyword evidence="14" id="KW-0540">Nuclease</keyword>
<dbReference type="GO" id="GO:0046872">
    <property type="term" value="F:metal ion binding"/>
    <property type="evidence" value="ECO:0007669"/>
    <property type="project" value="UniProtKB-KW"/>
</dbReference>
<dbReference type="HAMAP" id="MF_00942">
    <property type="entry name" value="Nth"/>
    <property type="match status" value="1"/>
</dbReference>
<dbReference type="Gene3D" id="1.10.340.30">
    <property type="entry name" value="Hypothetical protein, domain 2"/>
    <property type="match status" value="1"/>
</dbReference>
<dbReference type="PANTHER" id="PTHR10359:SF18">
    <property type="entry name" value="ENDONUCLEASE III"/>
    <property type="match status" value="1"/>
</dbReference>
<dbReference type="FunFam" id="1.10.1670.10:FF:000001">
    <property type="entry name" value="Endonuclease III"/>
    <property type="match status" value="1"/>
</dbReference>
<evidence type="ECO:0000256" key="4">
    <source>
        <dbReference type="ARBA" id="ARBA00022763"/>
    </source>
</evidence>
<dbReference type="InterPro" id="IPR023170">
    <property type="entry name" value="HhH_base_excis_C"/>
</dbReference>
<sequence length="210" mass="24490">MNKTKRFKIIHILNTENPFPKSELNFNSSFELLISVMLSAQTKDKSVNNITNILYPIANTPEKFIKLGILKLKNHLKSIGLYNKKAENIINISKTFIKKKYNFVPNKRSFLESLPGVGRKTTNVVLSTLYNIKTIAVDTHVFRVSNRSHFALGKNVKEVEKKLMKVVPKQYIHKIHHWFVLHGRYICKSKKPICKKCCIKHYCEYKKKNE</sequence>
<protein>
    <recommendedName>
        <fullName evidence="12">Endonuclease III</fullName>
        <ecNumber evidence="12">4.2.99.18</ecNumber>
    </recommendedName>
    <alternativeName>
        <fullName evidence="12">DNA-(apurinic or apyrimidinic site) lyase</fullName>
    </alternativeName>
</protein>
<dbReference type="PANTHER" id="PTHR10359">
    <property type="entry name" value="A/G-SPECIFIC ADENINE GLYCOSYLASE/ENDONUCLEASE III"/>
    <property type="match status" value="1"/>
</dbReference>
<dbReference type="AlphaFoldDB" id="A0AAT9IHS4"/>
<feature type="binding site" evidence="12">
    <location>
        <position position="187"/>
    </location>
    <ligand>
        <name>[4Fe-4S] cluster</name>
        <dbReference type="ChEBI" id="CHEBI:49883"/>
    </ligand>
</feature>
<proteinExistence type="inferred from homology"/>
<feature type="domain" description="HhH-GPD" evidence="13">
    <location>
        <begin position="38"/>
        <end position="185"/>
    </location>
</feature>
<dbReference type="SUPFAM" id="SSF48150">
    <property type="entry name" value="DNA-glycosylase"/>
    <property type="match status" value="1"/>
</dbReference>
<comment type="similarity">
    <text evidence="1 12">Belongs to the Nth/MutY family.</text>
</comment>
<keyword evidence="5 12" id="KW-0378">Hydrolase</keyword>
<gene>
    <name evidence="12 14" type="primary">nth</name>
    <name evidence="14" type="ORF">BUANCORI2928_096</name>
</gene>
<evidence type="ECO:0000256" key="5">
    <source>
        <dbReference type="ARBA" id="ARBA00022801"/>
    </source>
</evidence>
<evidence type="ECO:0000256" key="3">
    <source>
        <dbReference type="ARBA" id="ARBA00022723"/>
    </source>
</evidence>
<organism evidence="14">
    <name type="scientific">Buchnera aphidicola</name>
    <name type="common">Anoecia corni</name>
    <dbReference type="NCBI Taxonomy" id="2994477"/>
    <lineage>
        <taxon>Bacteria</taxon>
        <taxon>Pseudomonadati</taxon>
        <taxon>Pseudomonadota</taxon>
        <taxon>Gammaproteobacteria</taxon>
        <taxon>Enterobacterales</taxon>
        <taxon>Erwiniaceae</taxon>
        <taxon>Buchnera</taxon>
    </lineage>
</organism>
<dbReference type="InterPro" id="IPR005759">
    <property type="entry name" value="Nth"/>
</dbReference>
<evidence type="ECO:0000256" key="11">
    <source>
        <dbReference type="ARBA" id="ARBA00023295"/>
    </source>
</evidence>
<dbReference type="InterPro" id="IPR011257">
    <property type="entry name" value="DNA_glycosylase"/>
</dbReference>
<evidence type="ECO:0000256" key="8">
    <source>
        <dbReference type="ARBA" id="ARBA00023125"/>
    </source>
</evidence>
<keyword evidence="4 12" id="KW-0227">DNA damage</keyword>